<dbReference type="Proteomes" id="UP001207468">
    <property type="component" value="Unassembled WGS sequence"/>
</dbReference>
<dbReference type="EMBL" id="JAGFNK010000357">
    <property type="protein sequence ID" value="KAI9451850.1"/>
    <property type="molecule type" value="Genomic_DNA"/>
</dbReference>
<organism evidence="1 2">
    <name type="scientific">Russula earlei</name>
    <dbReference type="NCBI Taxonomy" id="71964"/>
    <lineage>
        <taxon>Eukaryota</taxon>
        <taxon>Fungi</taxon>
        <taxon>Dikarya</taxon>
        <taxon>Basidiomycota</taxon>
        <taxon>Agaricomycotina</taxon>
        <taxon>Agaricomycetes</taxon>
        <taxon>Russulales</taxon>
        <taxon>Russulaceae</taxon>
        <taxon>Russula</taxon>
    </lineage>
</organism>
<accession>A0ACC0TWK4</accession>
<sequence>MALVYVYSRLGQTFCVFAWILVSRYLELVDKSEFPSEVVGEAMQSVVVLTGAMQRRVKELVTLWRRRGLDVDAQIQSYANGLFEGHYRKYRQQEFDADLGRSAEYEYGWNVEGGGVVDGFWADGATSEYDSGHYSPDNGVSRYAVGKSATYGYDEQETYLLEEDEDASDELGDSDGYQDPYTREDEDPGSGPDREDDEDQEPYIQEDDDLGSGEDGENDDLSQDQDIDSEPVGDSYDDQETYLREDDNSSIGVNEDDDGVLEAQLQEDEDVEAPLEGDDDGDQELYLQEEQDAGRGPERDDEKDDEAYLQTDEDIGAELAGNDGDSEADNDEEDQDDGADNDEYAGDQLGDDDDDQGPDLLDQDAQPGENDGDGQVPYFGNAFGEPGGYEDGTQGSYFATDDGNEDCGQGYDDDDQGPGFYPQGDDEGAYDGQGPDDYPQEYDYGGNVGDHW</sequence>
<proteinExistence type="predicted"/>
<protein>
    <submittedName>
        <fullName evidence="1">Uncharacterized protein</fullName>
    </submittedName>
</protein>
<comment type="caution">
    <text evidence="1">The sequence shown here is derived from an EMBL/GenBank/DDBJ whole genome shotgun (WGS) entry which is preliminary data.</text>
</comment>
<gene>
    <name evidence="1" type="ORF">F5148DRAFT_531706</name>
</gene>
<evidence type="ECO:0000313" key="2">
    <source>
        <dbReference type="Proteomes" id="UP001207468"/>
    </source>
</evidence>
<keyword evidence="2" id="KW-1185">Reference proteome</keyword>
<name>A0ACC0TWK4_9AGAM</name>
<reference evidence="1" key="1">
    <citation type="submission" date="2021-03" db="EMBL/GenBank/DDBJ databases">
        <title>Evolutionary priming and transition to the ectomycorrhizal habit in an iconic lineage of mushroom-forming fungi: is preadaptation a requirement?</title>
        <authorList>
            <consortium name="DOE Joint Genome Institute"/>
            <person name="Looney B.P."/>
            <person name="Miyauchi S."/>
            <person name="Morin E."/>
            <person name="Drula E."/>
            <person name="Courty P.E."/>
            <person name="Chicoki N."/>
            <person name="Fauchery L."/>
            <person name="Kohler A."/>
            <person name="Kuo A."/>
            <person name="LaButti K."/>
            <person name="Pangilinan J."/>
            <person name="Lipzen A."/>
            <person name="Riley R."/>
            <person name="Andreopoulos W."/>
            <person name="He G."/>
            <person name="Johnson J."/>
            <person name="Barry K.W."/>
            <person name="Grigoriev I.V."/>
            <person name="Nagy L."/>
            <person name="Hibbett D."/>
            <person name="Henrissat B."/>
            <person name="Matheny P.B."/>
            <person name="Labbe J."/>
            <person name="Martin A.F."/>
        </authorList>
    </citation>
    <scope>NUCLEOTIDE SEQUENCE</scope>
    <source>
        <strain evidence="1">BPL698</strain>
    </source>
</reference>
<evidence type="ECO:0000313" key="1">
    <source>
        <dbReference type="EMBL" id="KAI9451850.1"/>
    </source>
</evidence>